<dbReference type="GO" id="GO:0004714">
    <property type="term" value="F:transmembrane receptor protein tyrosine kinase activity"/>
    <property type="evidence" value="ECO:0007669"/>
    <property type="project" value="InterPro"/>
</dbReference>
<feature type="signal peptide" evidence="15">
    <location>
        <begin position="1"/>
        <end position="24"/>
    </location>
</feature>
<feature type="region of interest" description="Disordered" evidence="13">
    <location>
        <begin position="491"/>
        <end position="512"/>
    </location>
</feature>
<evidence type="ECO:0000256" key="15">
    <source>
        <dbReference type="SAM" id="SignalP"/>
    </source>
</evidence>
<keyword evidence="18" id="KW-1185">Reference proteome</keyword>
<dbReference type="InterPro" id="IPR024788">
    <property type="entry name" value="Malectin-like_Carb-bd_dom"/>
</dbReference>
<dbReference type="Gene3D" id="1.10.510.10">
    <property type="entry name" value="Transferase(Phosphotransferase) domain 1"/>
    <property type="match status" value="1"/>
</dbReference>
<name>A0AAE1N2D3_9FABA</name>
<feature type="region of interest" description="Disordered" evidence="13">
    <location>
        <begin position="424"/>
        <end position="450"/>
    </location>
</feature>
<feature type="region of interest" description="Disordered" evidence="13">
    <location>
        <begin position="841"/>
        <end position="884"/>
    </location>
</feature>
<keyword evidence="8 12" id="KW-0067">ATP-binding</keyword>
<dbReference type="InterPro" id="IPR000719">
    <property type="entry name" value="Prot_kinase_dom"/>
</dbReference>
<dbReference type="Gene3D" id="2.60.120.430">
    <property type="entry name" value="Galactose-binding lectin"/>
    <property type="match status" value="2"/>
</dbReference>
<keyword evidence="6 12" id="KW-0547">Nucleotide-binding</keyword>
<evidence type="ECO:0000256" key="3">
    <source>
        <dbReference type="ARBA" id="ARBA00022679"/>
    </source>
</evidence>
<dbReference type="GO" id="GO:0016020">
    <property type="term" value="C:membrane"/>
    <property type="evidence" value="ECO:0007669"/>
    <property type="project" value="UniProtKB-SubCell"/>
</dbReference>
<evidence type="ECO:0000256" key="5">
    <source>
        <dbReference type="ARBA" id="ARBA00022729"/>
    </source>
</evidence>
<feature type="compositionally biased region" description="Basic and acidic residues" evidence="13">
    <location>
        <begin position="841"/>
        <end position="856"/>
    </location>
</feature>
<dbReference type="FunFam" id="2.60.120.430:FF:000003">
    <property type="entry name" value="FERONIA receptor-like kinase"/>
    <property type="match status" value="1"/>
</dbReference>
<comment type="subcellular location">
    <subcellularLocation>
        <location evidence="1">Membrane</location>
        <topology evidence="1">Single-pass type I membrane protein</topology>
    </subcellularLocation>
</comment>
<sequence>MTNPPMIFVTFQLFFFFQLLSTIANTSYTPVEHFAVDCGNSGNVPSSDQRKWKGDDGSAPFSLIDPDKATQSIKPQVRPNPPNPYDTVRLSRSEFTYSFPVTDGQKFIRLYFYPYSYNPNFLRSDAFFSVKAGPHTLLKDFNASLNADAGVSRSFPAPEGAIIREYCINVNPGERLNITFTPNSSHQNAYAFVNGIEVVSMPNFLYYTKPDDLQSMRLNDATQQQYTVKNNSALEAVYRTNVGGGQISPDRDTGMFRYWDQDNDYLESGERSLSISAGFGLNLIYRDDQNYFAPDNVYKTARNYGMNEKSKFNVTWEFEVDSVFYYMVRLHFCEFDEHIEKAGDRVFQIFINDVLVESLADVMLWTQNQILVPVHRDYAVWRPISGSSKKLNLSIKLQPHPTARSSYRDVLLNGIEILKISDSNDNLAGPNPDPPQSTPLPTTPSSESSKNRNKAKVISIIVGATSGFFVLSLIVLLIYRRFIRAPVKEGGSWWGQKSADSSKKNKSHGSSLPSDLCRYFSIDEIRAATSNFDDIFIVGVGGFGNVYKGYIDNGTVPVAIKRLKQGSQQGLHEFQTEIEMLSQLRHNHLVSLIGYCNDGNEMILVYEFMARGTLRDHLYDSDSPPLSWKKRLGMCLGAARGLHYLHTGAKHNIIHRDVKSTNILIDEKWVAKVSDFGLSKVGPTGMSKSHISTVVKGSIGYLDPEYYKRQRLTEKSDVYSFGVVLLEVLCGRPPLKRNVEKQKSSLVEWVRKCHREGVIHETVDPLLIESITPECLKAFSDMALKCLVEDGNERPPMNDVVWGLEFALQLQEGKEEEEGLDVAEIEGRSEERALIRKVTRVGESREGFTSSDESKASRLTTSSSEDQSLSSGVIFSELGHPTVR</sequence>
<gene>
    <name evidence="17" type="ORF">QN277_012671</name>
</gene>
<dbReference type="Pfam" id="PF12819">
    <property type="entry name" value="Malectin_like"/>
    <property type="match status" value="1"/>
</dbReference>
<evidence type="ECO:0000256" key="12">
    <source>
        <dbReference type="PROSITE-ProRule" id="PRU10141"/>
    </source>
</evidence>
<keyword evidence="7" id="KW-0418">Kinase</keyword>
<reference evidence="17" key="1">
    <citation type="submission" date="2023-10" db="EMBL/GenBank/DDBJ databases">
        <title>Chromosome-level genome of the transformable northern wattle, Acacia crassicarpa.</title>
        <authorList>
            <person name="Massaro I."/>
            <person name="Sinha N.R."/>
            <person name="Poethig S."/>
            <person name="Leichty A.R."/>
        </authorList>
    </citation>
    <scope>NUCLEOTIDE SEQUENCE</scope>
    <source>
        <strain evidence="17">Acra3RX</strain>
        <tissue evidence="17">Leaf</tissue>
    </source>
</reference>
<protein>
    <recommendedName>
        <fullName evidence="16">Protein kinase domain-containing protein</fullName>
    </recommendedName>
</protein>
<dbReference type="FunFam" id="1.10.510.10:FF:000252">
    <property type="entry name" value="Receptor-like protein kinase FERONIA"/>
    <property type="match status" value="1"/>
</dbReference>
<dbReference type="SMART" id="SM00220">
    <property type="entry name" value="S_TKc"/>
    <property type="match status" value="1"/>
</dbReference>
<dbReference type="Proteomes" id="UP001293593">
    <property type="component" value="Unassembled WGS sequence"/>
</dbReference>
<accession>A0AAE1N2D3</accession>
<comment type="caution">
    <text evidence="17">The sequence shown here is derived from an EMBL/GenBank/DDBJ whole genome shotgun (WGS) entry which is preliminary data.</text>
</comment>
<evidence type="ECO:0000256" key="8">
    <source>
        <dbReference type="ARBA" id="ARBA00022840"/>
    </source>
</evidence>
<evidence type="ECO:0000256" key="7">
    <source>
        <dbReference type="ARBA" id="ARBA00022777"/>
    </source>
</evidence>
<dbReference type="GO" id="GO:0005524">
    <property type="term" value="F:ATP binding"/>
    <property type="evidence" value="ECO:0007669"/>
    <property type="project" value="UniProtKB-UniRule"/>
</dbReference>
<dbReference type="PROSITE" id="PS50011">
    <property type="entry name" value="PROTEIN_KINASE_DOM"/>
    <property type="match status" value="1"/>
</dbReference>
<dbReference type="PANTHER" id="PTHR34590:SF15">
    <property type="entry name" value="PROTEIN KINASE DOMAIN-CONTAINING PROTEIN"/>
    <property type="match status" value="1"/>
</dbReference>
<dbReference type="FunFam" id="3.30.200.20:FF:000645">
    <property type="entry name" value="Receptor-like protein kinase FERONIA"/>
    <property type="match status" value="1"/>
</dbReference>
<organism evidence="17 18">
    <name type="scientific">Acacia crassicarpa</name>
    <name type="common">northern wattle</name>
    <dbReference type="NCBI Taxonomy" id="499986"/>
    <lineage>
        <taxon>Eukaryota</taxon>
        <taxon>Viridiplantae</taxon>
        <taxon>Streptophyta</taxon>
        <taxon>Embryophyta</taxon>
        <taxon>Tracheophyta</taxon>
        <taxon>Spermatophyta</taxon>
        <taxon>Magnoliopsida</taxon>
        <taxon>eudicotyledons</taxon>
        <taxon>Gunneridae</taxon>
        <taxon>Pentapetalae</taxon>
        <taxon>rosids</taxon>
        <taxon>fabids</taxon>
        <taxon>Fabales</taxon>
        <taxon>Fabaceae</taxon>
        <taxon>Caesalpinioideae</taxon>
        <taxon>mimosoid clade</taxon>
        <taxon>Acacieae</taxon>
        <taxon>Acacia</taxon>
    </lineage>
</organism>
<evidence type="ECO:0000256" key="13">
    <source>
        <dbReference type="SAM" id="MobiDB-lite"/>
    </source>
</evidence>
<feature type="compositionally biased region" description="Low complexity" evidence="13">
    <location>
        <begin position="862"/>
        <end position="871"/>
    </location>
</feature>
<proteinExistence type="predicted"/>
<feature type="domain" description="Protein kinase" evidence="16">
    <location>
        <begin position="532"/>
        <end position="807"/>
    </location>
</feature>
<dbReference type="PROSITE" id="PS00108">
    <property type="entry name" value="PROTEIN_KINASE_ST"/>
    <property type="match status" value="1"/>
</dbReference>
<dbReference type="GO" id="GO:0004674">
    <property type="term" value="F:protein serine/threonine kinase activity"/>
    <property type="evidence" value="ECO:0007669"/>
    <property type="project" value="UniProtKB-KW"/>
</dbReference>
<feature type="transmembrane region" description="Helical" evidence="14">
    <location>
        <begin position="457"/>
        <end position="479"/>
    </location>
</feature>
<evidence type="ECO:0000256" key="14">
    <source>
        <dbReference type="SAM" id="Phobius"/>
    </source>
</evidence>
<evidence type="ECO:0000256" key="10">
    <source>
        <dbReference type="ARBA" id="ARBA00023136"/>
    </source>
</evidence>
<evidence type="ECO:0000256" key="9">
    <source>
        <dbReference type="ARBA" id="ARBA00022989"/>
    </source>
</evidence>
<dbReference type="InterPro" id="IPR008271">
    <property type="entry name" value="Ser/Thr_kinase_AS"/>
</dbReference>
<keyword evidence="2" id="KW-0723">Serine/threonine-protein kinase</keyword>
<dbReference type="AlphaFoldDB" id="A0AAE1N2D3"/>
<dbReference type="CDD" id="cd14066">
    <property type="entry name" value="STKc_IRAK"/>
    <property type="match status" value="1"/>
</dbReference>
<feature type="binding site" evidence="12">
    <location>
        <position position="561"/>
    </location>
    <ligand>
        <name>ATP</name>
        <dbReference type="ChEBI" id="CHEBI:30616"/>
    </ligand>
</feature>
<evidence type="ECO:0000313" key="18">
    <source>
        <dbReference type="Proteomes" id="UP001293593"/>
    </source>
</evidence>
<dbReference type="Gene3D" id="3.30.200.20">
    <property type="entry name" value="Phosphorylase Kinase, domain 1"/>
    <property type="match status" value="1"/>
</dbReference>
<dbReference type="PROSITE" id="PS00107">
    <property type="entry name" value="PROTEIN_KINASE_ATP"/>
    <property type="match status" value="1"/>
</dbReference>
<evidence type="ECO:0000256" key="6">
    <source>
        <dbReference type="ARBA" id="ARBA00022741"/>
    </source>
</evidence>
<dbReference type="Pfam" id="PF07714">
    <property type="entry name" value="PK_Tyr_Ser-Thr"/>
    <property type="match status" value="1"/>
</dbReference>
<keyword evidence="10 14" id="KW-0472">Membrane</keyword>
<evidence type="ECO:0000256" key="2">
    <source>
        <dbReference type="ARBA" id="ARBA00022527"/>
    </source>
</evidence>
<dbReference type="GO" id="GO:0010038">
    <property type="term" value="P:response to metal ion"/>
    <property type="evidence" value="ECO:0007669"/>
    <property type="project" value="UniProtKB-ARBA"/>
</dbReference>
<feature type="chain" id="PRO_5042082095" description="Protein kinase domain-containing protein" evidence="15">
    <location>
        <begin position="25"/>
        <end position="884"/>
    </location>
</feature>
<dbReference type="SUPFAM" id="SSF56112">
    <property type="entry name" value="Protein kinase-like (PK-like)"/>
    <property type="match status" value="1"/>
</dbReference>
<keyword evidence="9 14" id="KW-1133">Transmembrane helix</keyword>
<evidence type="ECO:0000256" key="1">
    <source>
        <dbReference type="ARBA" id="ARBA00004479"/>
    </source>
</evidence>
<dbReference type="InterPro" id="IPR011009">
    <property type="entry name" value="Kinase-like_dom_sf"/>
</dbReference>
<dbReference type="InterPro" id="IPR001245">
    <property type="entry name" value="Ser-Thr/Tyr_kinase_cat_dom"/>
</dbReference>
<dbReference type="PANTHER" id="PTHR34590">
    <property type="entry name" value="OS03G0124300 PROTEIN-RELATED"/>
    <property type="match status" value="1"/>
</dbReference>
<dbReference type="InterPro" id="IPR017441">
    <property type="entry name" value="Protein_kinase_ATP_BS"/>
</dbReference>
<dbReference type="FunFam" id="2.60.120.430:FF:000007">
    <property type="entry name" value="FERONIA receptor-like kinase"/>
    <property type="match status" value="1"/>
</dbReference>
<keyword evidence="4 14" id="KW-0812">Transmembrane</keyword>
<dbReference type="InterPro" id="IPR045272">
    <property type="entry name" value="ANXUR1/2-like"/>
</dbReference>
<keyword evidence="5 15" id="KW-0732">Signal</keyword>
<evidence type="ECO:0000256" key="4">
    <source>
        <dbReference type="ARBA" id="ARBA00022692"/>
    </source>
</evidence>
<keyword evidence="3" id="KW-0808">Transferase</keyword>
<keyword evidence="11" id="KW-0325">Glycoprotein</keyword>
<evidence type="ECO:0000256" key="11">
    <source>
        <dbReference type="ARBA" id="ARBA00023180"/>
    </source>
</evidence>
<evidence type="ECO:0000259" key="16">
    <source>
        <dbReference type="PROSITE" id="PS50011"/>
    </source>
</evidence>
<evidence type="ECO:0000313" key="17">
    <source>
        <dbReference type="EMBL" id="KAK4281146.1"/>
    </source>
</evidence>
<dbReference type="EMBL" id="JAWXYG010000002">
    <property type="protein sequence ID" value="KAK4281146.1"/>
    <property type="molecule type" value="Genomic_DNA"/>
</dbReference>
<feature type="compositionally biased region" description="Pro residues" evidence="13">
    <location>
        <begin position="431"/>
        <end position="442"/>
    </location>
</feature>